<keyword evidence="8" id="KW-0677">Repeat</keyword>
<dbReference type="PROSITE" id="PS50050">
    <property type="entry name" value="TNFR_NGFR_2"/>
    <property type="match status" value="2"/>
</dbReference>
<dbReference type="GO" id="GO:0006955">
    <property type="term" value="P:immune response"/>
    <property type="evidence" value="ECO:0007669"/>
    <property type="project" value="InterPro"/>
</dbReference>
<reference evidence="25" key="3">
    <citation type="submission" date="2025-09" db="UniProtKB">
        <authorList>
            <consortium name="Ensembl"/>
        </authorList>
    </citation>
    <scope>IDENTIFICATION</scope>
</reference>
<dbReference type="GO" id="GO:0009897">
    <property type="term" value="C:external side of plasma membrane"/>
    <property type="evidence" value="ECO:0007669"/>
    <property type="project" value="TreeGrafter"/>
</dbReference>
<dbReference type="GO" id="GO:0032872">
    <property type="term" value="P:regulation of stress-activated MAPK cascade"/>
    <property type="evidence" value="ECO:0007669"/>
    <property type="project" value="TreeGrafter"/>
</dbReference>
<evidence type="ECO:0000256" key="16">
    <source>
        <dbReference type="ARBA" id="ARBA00023288"/>
    </source>
</evidence>
<evidence type="ECO:0000256" key="22">
    <source>
        <dbReference type="SAM" id="SignalP"/>
    </source>
</evidence>
<dbReference type="RefSeq" id="XP_029787541.1">
    <property type="nucleotide sequence ID" value="XM_029931681.1"/>
</dbReference>
<evidence type="ECO:0000256" key="15">
    <source>
        <dbReference type="ARBA" id="ARBA00023180"/>
    </source>
</evidence>
<dbReference type="InterPro" id="IPR011029">
    <property type="entry name" value="DEATH-like_dom_sf"/>
</dbReference>
<sequence length="357" mass="39731">MAQHLTLLLDSCDLILTSVAGPLFRGDSAQVTAVNSKVLKLSKNVTEGASGCKEGLHRGSKFCCLPCPPGTTSSRLHGEGRQEGQGEKHVGCCCRVTEPIRTMCSRLHGTQKAADCENDGGQPSCTPCEEGKDYTDGNHFSSRCRRCRICDGEHGLEVEKNCTRTQNTKCRCKSNFFCNVSLCEHCDPCITCEHGILEACTPTSNTKCKQGSNLKYLWFCVPILILLSAPACWYVIKQRRIKKYGCTESLVSTTESMPMNFTDIDLSKYISSIAEQMKITQVKEFVRKNGINEAKIDEIKNDNLRDTAEQKVQLLRNWYQLHGRKGAYYTLITGLRKANLCTLAEKIQDMVQKDITG</sequence>
<evidence type="ECO:0000256" key="14">
    <source>
        <dbReference type="ARBA" id="ARBA00023170"/>
    </source>
</evidence>
<evidence type="ECO:0000256" key="20">
    <source>
        <dbReference type="PROSITE-ProRule" id="PRU00206"/>
    </source>
</evidence>
<dbReference type="Gene3D" id="1.10.533.10">
    <property type="entry name" value="Death Domain, Fas"/>
    <property type="match status" value="1"/>
</dbReference>
<dbReference type="InterPro" id="IPR033998">
    <property type="entry name" value="TNFRSF6_death"/>
</dbReference>
<feature type="domain" description="TNFR-Cys" evidence="24">
    <location>
        <begin position="127"/>
        <end position="170"/>
    </location>
</feature>
<evidence type="ECO:0000256" key="9">
    <source>
        <dbReference type="ARBA" id="ARBA00022860"/>
    </source>
</evidence>
<dbReference type="GO" id="GO:0097527">
    <property type="term" value="P:necroptotic signaling pathway"/>
    <property type="evidence" value="ECO:0007669"/>
    <property type="project" value="TreeGrafter"/>
</dbReference>
<proteinExistence type="predicted"/>
<dbReference type="InterPro" id="IPR008063">
    <property type="entry name" value="Fas_rcpt"/>
</dbReference>
<dbReference type="PANTHER" id="PTHR46874:SF1">
    <property type="entry name" value="TUMOR NECROSIS FACTOR RECEPTOR SUPERFAMILY MEMBER 6"/>
    <property type="match status" value="1"/>
</dbReference>
<dbReference type="Pfam" id="PF00020">
    <property type="entry name" value="TNFR_c6"/>
    <property type="match status" value="1"/>
</dbReference>
<dbReference type="Ensembl" id="ENSSSUT00005014645.1">
    <property type="protein sequence ID" value="ENSSSUP00005012800.1"/>
    <property type="gene ID" value="ENSSSUG00005008246.1"/>
</dbReference>
<dbReference type="SUPFAM" id="SSF47986">
    <property type="entry name" value="DEATH domain"/>
    <property type="match status" value="1"/>
</dbReference>
<keyword evidence="4" id="KW-1003">Cell membrane</keyword>
<dbReference type="CDD" id="cd08316">
    <property type="entry name" value="Death_FAS_TNFRSF6"/>
    <property type="match status" value="1"/>
</dbReference>
<keyword evidence="11 21" id="KW-0472">Membrane</keyword>
<dbReference type="AlphaFoldDB" id="A0A673TTR6"/>
<dbReference type="OrthoDB" id="8848202at2759"/>
<evidence type="ECO:0000256" key="1">
    <source>
        <dbReference type="ARBA" id="ARBA00004251"/>
    </source>
</evidence>
<dbReference type="InterPro" id="IPR001368">
    <property type="entry name" value="TNFR/NGFR_Cys_rich_reg"/>
</dbReference>
<keyword evidence="9" id="KW-0112">Calmodulin-binding</keyword>
<organism evidence="25 26">
    <name type="scientific">Suricata suricatta</name>
    <name type="common">Meerkat</name>
    <dbReference type="NCBI Taxonomy" id="37032"/>
    <lineage>
        <taxon>Eukaryota</taxon>
        <taxon>Metazoa</taxon>
        <taxon>Chordata</taxon>
        <taxon>Craniata</taxon>
        <taxon>Vertebrata</taxon>
        <taxon>Euteleostomi</taxon>
        <taxon>Mammalia</taxon>
        <taxon>Eutheria</taxon>
        <taxon>Laurasiatheria</taxon>
        <taxon>Carnivora</taxon>
        <taxon>Feliformia</taxon>
        <taxon>Herpestidae</taxon>
        <taxon>Suricata</taxon>
    </lineage>
</organism>
<evidence type="ECO:0000313" key="26">
    <source>
        <dbReference type="Proteomes" id="UP000472268"/>
    </source>
</evidence>
<evidence type="ECO:0000256" key="19">
    <source>
        <dbReference type="ARBA" id="ARBA00032502"/>
    </source>
</evidence>
<keyword evidence="12" id="KW-0564">Palmitate</keyword>
<keyword evidence="10 21" id="KW-1133">Transmembrane helix</keyword>
<dbReference type="Proteomes" id="UP000472268">
    <property type="component" value="Chromosome 2"/>
</dbReference>
<dbReference type="GO" id="GO:0005031">
    <property type="term" value="F:tumor necrosis factor receptor activity"/>
    <property type="evidence" value="ECO:0007669"/>
    <property type="project" value="TreeGrafter"/>
</dbReference>
<evidence type="ECO:0000256" key="2">
    <source>
        <dbReference type="ARBA" id="ARBA00004285"/>
    </source>
</evidence>
<keyword evidence="15" id="KW-0325">Glycoprotein</keyword>
<accession>A0A673TTR6</accession>
<evidence type="ECO:0000256" key="10">
    <source>
        <dbReference type="ARBA" id="ARBA00022989"/>
    </source>
</evidence>
<dbReference type="SUPFAM" id="SSF57586">
    <property type="entry name" value="TNF receptor-like"/>
    <property type="match status" value="1"/>
</dbReference>
<keyword evidence="26" id="KW-1185">Reference proteome</keyword>
<dbReference type="GO" id="GO:0097192">
    <property type="term" value="P:extrinsic apoptotic signaling pathway in absence of ligand"/>
    <property type="evidence" value="ECO:0007669"/>
    <property type="project" value="TreeGrafter"/>
</dbReference>
<evidence type="ECO:0000256" key="13">
    <source>
        <dbReference type="ARBA" id="ARBA00023157"/>
    </source>
</evidence>
<dbReference type="GO" id="GO:0045121">
    <property type="term" value="C:membrane raft"/>
    <property type="evidence" value="ECO:0007669"/>
    <property type="project" value="UniProtKB-SubCell"/>
</dbReference>
<dbReference type="PROSITE" id="PS50017">
    <property type="entry name" value="DEATH_DOMAIN"/>
    <property type="match status" value="1"/>
</dbReference>
<dbReference type="Gene3D" id="2.10.50.10">
    <property type="entry name" value="Tumor Necrosis Factor Receptor, subunit A, domain 2"/>
    <property type="match status" value="2"/>
</dbReference>
<evidence type="ECO:0000256" key="5">
    <source>
        <dbReference type="ARBA" id="ARBA00022692"/>
    </source>
</evidence>
<feature type="repeat" description="TNFR-Cys" evidence="20">
    <location>
        <begin position="127"/>
        <end position="170"/>
    </location>
</feature>
<reference evidence="25 26" key="1">
    <citation type="submission" date="2019-05" db="EMBL/GenBank/DDBJ databases">
        <title>A Chromosome-scale Meerkat (S. suricatta) Genome Assembly.</title>
        <authorList>
            <person name="Dudchenko O."/>
            <person name="Lieberman Aiden E."/>
            <person name="Tung J."/>
            <person name="Barreiro L.B."/>
            <person name="Clutton-Brock T.H."/>
        </authorList>
    </citation>
    <scope>NUCLEOTIDE SEQUENCE [LARGE SCALE GENOMIC DNA]</scope>
</reference>
<feature type="signal peptide" evidence="22">
    <location>
        <begin position="1"/>
        <end position="20"/>
    </location>
</feature>
<evidence type="ECO:0000256" key="3">
    <source>
        <dbReference type="ARBA" id="ARBA00015761"/>
    </source>
</evidence>
<feature type="repeat" description="TNFR-Cys" evidence="20">
    <location>
        <begin position="171"/>
        <end position="208"/>
    </location>
</feature>
<name>A0A673TTR6_SURSU</name>
<comment type="caution">
    <text evidence="20">Lacks conserved residue(s) required for the propagation of feature annotation.</text>
</comment>
<evidence type="ECO:0000313" key="25">
    <source>
        <dbReference type="Ensembl" id="ENSSSUP00005012800.1"/>
    </source>
</evidence>
<evidence type="ECO:0000256" key="21">
    <source>
        <dbReference type="SAM" id="Phobius"/>
    </source>
</evidence>
<feature type="chain" id="PRO_5025611090" description="Tumor necrosis factor receptor superfamily member 6" evidence="22">
    <location>
        <begin position="21"/>
        <end position="357"/>
    </location>
</feature>
<dbReference type="GeneID" id="115285401"/>
<evidence type="ECO:0000259" key="24">
    <source>
        <dbReference type="PROSITE" id="PS50050"/>
    </source>
</evidence>
<protein>
    <recommendedName>
        <fullName evidence="3">Tumor necrosis factor receptor superfamily member 6</fullName>
    </recommendedName>
    <alternativeName>
        <fullName evidence="18">Apo-1 antigen</fullName>
    </alternativeName>
    <alternativeName>
        <fullName evidence="19">Apoptosis-mediating surface antigen FAS</fullName>
    </alternativeName>
    <alternativeName>
        <fullName evidence="17">FASLG receptor</fullName>
    </alternativeName>
</protein>
<dbReference type="GO" id="GO:0031265">
    <property type="term" value="C:CD95 death-inducing signaling complex"/>
    <property type="evidence" value="ECO:0007669"/>
    <property type="project" value="TreeGrafter"/>
</dbReference>
<dbReference type="SMART" id="SM00208">
    <property type="entry name" value="TNFR"/>
    <property type="match status" value="2"/>
</dbReference>
<evidence type="ECO:0000256" key="18">
    <source>
        <dbReference type="ARBA" id="ARBA00032338"/>
    </source>
</evidence>
<dbReference type="CTD" id="355"/>
<dbReference type="PANTHER" id="PTHR46874">
    <property type="entry name" value="TUMOR NECROSIS FACTOR RECEPTOR SUPERFAMILY MEMBER 6"/>
    <property type="match status" value="1"/>
</dbReference>
<dbReference type="InterPro" id="IPR033999">
    <property type="entry name" value="TNFRSF6_N"/>
</dbReference>
<keyword evidence="5 21" id="KW-0812">Transmembrane</keyword>
<evidence type="ECO:0000256" key="17">
    <source>
        <dbReference type="ARBA" id="ARBA00030181"/>
    </source>
</evidence>
<evidence type="ECO:0000256" key="11">
    <source>
        <dbReference type="ARBA" id="ARBA00023136"/>
    </source>
</evidence>
<keyword evidence="14" id="KW-0675">Receptor</keyword>
<dbReference type="GO" id="GO:0043066">
    <property type="term" value="P:negative regulation of apoptotic process"/>
    <property type="evidence" value="ECO:0007669"/>
    <property type="project" value="TreeGrafter"/>
</dbReference>
<keyword evidence="16" id="KW-0449">Lipoprotein</keyword>
<reference evidence="25" key="2">
    <citation type="submission" date="2025-08" db="UniProtKB">
        <authorList>
            <consortium name="Ensembl"/>
        </authorList>
    </citation>
    <scope>IDENTIFICATION</scope>
</reference>
<evidence type="ECO:0000256" key="6">
    <source>
        <dbReference type="ARBA" id="ARBA00022703"/>
    </source>
</evidence>
<keyword evidence="13" id="KW-1015">Disulfide bond</keyword>
<evidence type="ECO:0000256" key="7">
    <source>
        <dbReference type="ARBA" id="ARBA00022729"/>
    </source>
</evidence>
<dbReference type="GO" id="GO:0006924">
    <property type="term" value="P:activation-induced cell death of T cells"/>
    <property type="evidence" value="ECO:0007669"/>
    <property type="project" value="TreeGrafter"/>
</dbReference>
<gene>
    <name evidence="25" type="primary">FAS</name>
</gene>
<feature type="transmembrane region" description="Helical" evidence="21">
    <location>
        <begin position="216"/>
        <end position="236"/>
    </location>
</feature>
<keyword evidence="7 22" id="KW-0732">Signal</keyword>
<dbReference type="PRINTS" id="PR01680">
    <property type="entry name" value="TNFACTORR6"/>
</dbReference>
<evidence type="ECO:0000256" key="8">
    <source>
        <dbReference type="ARBA" id="ARBA00022737"/>
    </source>
</evidence>
<dbReference type="GO" id="GO:0005516">
    <property type="term" value="F:calmodulin binding"/>
    <property type="evidence" value="ECO:0007669"/>
    <property type="project" value="UniProtKB-KW"/>
</dbReference>
<dbReference type="GO" id="GO:0097049">
    <property type="term" value="P:motor neuron apoptotic process"/>
    <property type="evidence" value="ECO:0007669"/>
    <property type="project" value="TreeGrafter"/>
</dbReference>
<keyword evidence="6" id="KW-0053">Apoptosis</keyword>
<comment type="subcellular location">
    <subcellularLocation>
        <location evidence="1">Cell membrane</location>
        <topology evidence="1">Single-pass type I membrane protein</topology>
    </subcellularLocation>
    <subcellularLocation>
        <location evidence="2">Membrane raft</location>
    </subcellularLocation>
</comment>
<feature type="domain" description="Death" evidence="23">
    <location>
        <begin position="283"/>
        <end position="351"/>
    </location>
</feature>
<evidence type="ECO:0000256" key="12">
    <source>
        <dbReference type="ARBA" id="ARBA00023139"/>
    </source>
</evidence>
<dbReference type="InterPro" id="IPR000488">
    <property type="entry name" value="Death_dom"/>
</dbReference>
<dbReference type="SMART" id="SM00005">
    <property type="entry name" value="DEATH"/>
    <property type="match status" value="1"/>
</dbReference>
<evidence type="ECO:0000256" key="4">
    <source>
        <dbReference type="ARBA" id="ARBA00022475"/>
    </source>
</evidence>
<evidence type="ECO:0000259" key="23">
    <source>
        <dbReference type="PROSITE" id="PS50017"/>
    </source>
</evidence>
<dbReference type="Pfam" id="PF00531">
    <property type="entry name" value="Death"/>
    <property type="match status" value="1"/>
</dbReference>
<feature type="domain" description="TNFR-Cys" evidence="24">
    <location>
        <begin position="171"/>
        <end position="208"/>
    </location>
</feature>
<dbReference type="CDD" id="cd10579">
    <property type="entry name" value="TNFRSF6"/>
    <property type="match status" value="1"/>
</dbReference>